<proteinExistence type="predicted"/>
<accession>X1HW83</accession>
<dbReference type="AlphaFoldDB" id="X1HW83"/>
<reference evidence="1" key="1">
    <citation type="journal article" date="2014" name="Front. Microbiol.">
        <title>High frequency of phylogenetically diverse reductive dehalogenase-homologous genes in deep subseafloor sedimentary metagenomes.</title>
        <authorList>
            <person name="Kawai M."/>
            <person name="Futagami T."/>
            <person name="Toyoda A."/>
            <person name="Takaki Y."/>
            <person name="Nishi S."/>
            <person name="Hori S."/>
            <person name="Arai W."/>
            <person name="Tsubouchi T."/>
            <person name="Morono Y."/>
            <person name="Uchiyama I."/>
            <person name="Ito T."/>
            <person name="Fujiyama A."/>
            <person name="Inagaki F."/>
            <person name="Takami H."/>
        </authorList>
    </citation>
    <scope>NUCLEOTIDE SEQUENCE</scope>
    <source>
        <strain evidence="1">Expedition CK06-06</strain>
    </source>
</reference>
<gene>
    <name evidence="1" type="ORF">S03H2_33293</name>
</gene>
<comment type="caution">
    <text evidence="1">The sequence shown here is derived from an EMBL/GenBank/DDBJ whole genome shotgun (WGS) entry which is preliminary data.</text>
</comment>
<name>X1HW83_9ZZZZ</name>
<organism evidence="1">
    <name type="scientific">marine sediment metagenome</name>
    <dbReference type="NCBI Taxonomy" id="412755"/>
    <lineage>
        <taxon>unclassified sequences</taxon>
        <taxon>metagenomes</taxon>
        <taxon>ecological metagenomes</taxon>
    </lineage>
</organism>
<protein>
    <submittedName>
        <fullName evidence="1">Uncharacterized protein</fullName>
    </submittedName>
</protein>
<sequence>MDISNVLTKEARDQGLTLNEPDDHILELLFTSIVIAKFSQTGVQVENILNEVQEVSKK</sequence>
<evidence type="ECO:0000313" key="1">
    <source>
        <dbReference type="EMBL" id="GAH61340.1"/>
    </source>
</evidence>
<dbReference type="EMBL" id="BARU01020259">
    <property type="protein sequence ID" value="GAH61340.1"/>
    <property type="molecule type" value="Genomic_DNA"/>
</dbReference>